<dbReference type="Pfam" id="PF24883">
    <property type="entry name" value="NPHP3_N"/>
    <property type="match status" value="1"/>
</dbReference>
<keyword evidence="6" id="KW-1185">Reference proteome</keyword>
<dbReference type="PANTHER" id="PTHR10039">
    <property type="entry name" value="AMELOGENIN"/>
    <property type="match status" value="1"/>
</dbReference>
<sequence length="967" mass="111700">MSSNLTLSTDNDLEKTWRLVVQEFSKEANLDWAKVKKLSIEDVISKIDPKEAKPATKSRAKDFVNDTLSFVQKLGKIISPLAGMALGPSEQCFNALNFVIVAVQDYKKIFEDLTLLLERVSVFLRQLNVYIEDQDDRCVTLDERLRPSVYRVLEHFMAIMTLTVQFKSKKFKVKAFAKTLLLGDGSGVTEALAMLETRVSDVVRIQVSVIGKDLSKAAQDIRTMKTDLDLILRYDEDARNSLKRLEENQEAKGKLSLIHSSLNLDTVDLARRRHAQIAEERVENTGHWLFSRNEAFVSWSDIEKNTPPMILVIGESGCGKTFLASAVVEHLQKRTTDATYSSKAFVAFQYLQGSLSDKTDVSKLNQGLQSTIWQLAQADSAYRDFLAKACKKNVGNNTMDEIWQNLVVKYEPKDETTFFMVIDGVQSSADASPLSSVIETLTSQQTERQSKDGLQLRLFVTTVPQINRKLPDGKGMTKISLVPGPNNEVLVPNIDDVQEVISERLLQLPIFRNDTSLSEMSKNQLIKAKVSQNVQNCFWRLDLLLREFEQCVNQRQLDKIIRQLTDDTSSFSSIGCPLNLDVIEQYVDLSLETPLLYSLKIQIEKRYHTLFVVDTDNIITWRYEMMSKHLIESAKDDKTMDEIHKKRGKRYEGVDLEELDLLEKIVCTNLTNTLGTHGQELYDRYGFADFFESRRGRRKATIRLDVSESHIHILNMSLKALCEDVQGFDTDRIRRFTHKNLFRLIEQADVRKASPKQVKSIGACFVRLLRRDGMIDKWSKDKFLRAMMGDCFREVREDIKSWLSKKRVAEALENDNEKGWLRDIRKPDSFEAARFWDYAMHRLVERWLENGRDKWEIVACFIPKITTESMHDWLHRMCPESKEILIVKRMAELEKSVMNELDRKWLKEKREEIRKSEPGNEWVRKFLKGERVEPQDPLQHSPKEKKTPVKNEYRKAQSGREFRGPFA</sequence>
<feature type="compositionally biased region" description="Basic and acidic residues" evidence="2">
    <location>
        <begin position="941"/>
        <end position="967"/>
    </location>
</feature>
<dbReference type="Pfam" id="PF17109">
    <property type="entry name" value="Goodbye"/>
    <property type="match status" value="1"/>
</dbReference>
<dbReference type="Proteomes" id="UP000053841">
    <property type="component" value="Unassembled WGS sequence"/>
</dbReference>
<dbReference type="GeneID" id="19150093"/>
<evidence type="ECO:0000256" key="1">
    <source>
        <dbReference type="ARBA" id="ARBA00022737"/>
    </source>
</evidence>
<dbReference type="RefSeq" id="XP_007712666.1">
    <property type="nucleotide sequence ID" value="XM_007714476.1"/>
</dbReference>
<dbReference type="InterPro" id="IPR027417">
    <property type="entry name" value="P-loop_NTPase"/>
</dbReference>
<dbReference type="HOGENOM" id="CLU_292561_0_0_1"/>
<dbReference type="EMBL" id="KI964619">
    <property type="protein sequence ID" value="EUC33028.1"/>
    <property type="molecule type" value="Genomic_DNA"/>
</dbReference>
<dbReference type="Gene3D" id="3.40.50.300">
    <property type="entry name" value="P-loop containing nucleotide triphosphate hydrolases"/>
    <property type="match status" value="1"/>
</dbReference>
<protein>
    <recommendedName>
        <fullName evidence="7">Fungal STAND N-terminal Goodbye domain-containing protein</fullName>
    </recommendedName>
</protein>
<evidence type="ECO:0008006" key="7">
    <source>
        <dbReference type="Google" id="ProtNLM"/>
    </source>
</evidence>
<evidence type="ECO:0000259" key="4">
    <source>
        <dbReference type="Pfam" id="PF24883"/>
    </source>
</evidence>
<name>W6Y4Y4_COCC2</name>
<accession>W6Y4Y4</accession>
<dbReference type="AlphaFoldDB" id="W6Y4Y4"/>
<reference evidence="5 6" key="1">
    <citation type="journal article" date="2013" name="PLoS Genet.">
        <title>Comparative genome structure, secondary metabolite, and effector coding capacity across Cochliobolus pathogens.</title>
        <authorList>
            <person name="Condon B.J."/>
            <person name="Leng Y."/>
            <person name="Wu D."/>
            <person name="Bushley K.E."/>
            <person name="Ohm R.A."/>
            <person name="Otillar R."/>
            <person name="Martin J."/>
            <person name="Schackwitz W."/>
            <person name="Grimwood J."/>
            <person name="MohdZainudin N."/>
            <person name="Xue C."/>
            <person name="Wang R."/>
            <person name="Manning V.A."/>
            <person name="Dhillon B."/>
            <person name="Tu Z.J."/>
            <person name="Steffenson B.J."/>
            <person name="Salamov A."/>
            <person name="Sun H."/>
            <person name="Lowry S."/>
            <person name="LaButti K."/>
            <person name="Han J."/>
            <person name="Copeland A."/>
            <person name="Lindquist E."/>
            <person name="Barry K."/>
            <person name="Schmutz J."/>
            <person name="Baker S.E."/>
            <person name="Ciuffetti L.M."/>
            <person name="Grigoriev I.V."/>
            <person name="Zhong S."/>
            <person name="Turgeon B.G."/>
        </authorList>
    </citation>
    <scope>NUCLEOTIDE SEQUENCE [LARGE SCALE GENOMIC DNA]</scope>
    <source>
        <strain evidence="5 6">26-R-13</strain>
    </source>
</reference>
<dbReference type="PANTHER" id="PTHR10039:SF17">
    <property type="entry name" value="FUNGAL STAND N-TERMINAL GOODBYE DOMAIN-CONTAINING PROTEIN-RELATED"/>
    <property type="match status" value="1"/>
</dbReference>
<gene>
    <name evidence="5" type="ORF">COCCADRAFT_5402</name>
</gene>
<dbReference type="SUPFAM" id="SSF52540">
    <property type="entry name" value="P-loop containing nucleoside triphosphate hydrolases"/>
    <property type="match status" value="1"/>
</dbReference>
<evidence type="ECO:0000313" key="6">
    <source>
        <dbReference type="Proteomes" id="UP000053841"/>
    </source>
</evidence>
<feature type="domain" description="Nephrocystin 3-like N-terminal" evidence="4">
    <location>
        <begin position="284"/>
        <end position="461"/>
    </location>
</feature>
<dbReference type="KEGG" id="bze:COCCADRAFT_5402"/>
<proteinExistence type="predicted"/>
<keyword evidence="1" id="KW-0677">Repeat</keyword>
<dbReference type="eggNOG" id="ENOG502SJ2V">
    <property type="taxonomic scope" value="Eukaryota"/>
</dbReference>
<evidence type="ECO:0000259" key="3">
    <source>
        <dbReference type="Pfam" id="PF17109"/>
    </source>
</evidence>
<dbReference type="OrthoDB" id="2913095at2759"/>
<dbReference type="InterPro" id="IPR056884">
    <property type="entry name" value="NPHP3-like_N"/>
</dbReference>
<evidence type="ECO:0000313" key="5">
    <source>
        <dbReference type="EMBL" id="EUC33028.1"/>
    </source>
</evidence>
<feature type="region of interest" description="Disordered" evidence="2">
    <location>
        <begin position="931"/>
        <end position="967"/>
    </location>
</feature>
<evidence type="ECO:0000256" key="2">
    <source>
        <dbReference type="SAM" id="MobiDB-lite"/>
    </source>
</evidence>
<feature type="domain" description="Fungal STAND N-terminal Goodbye" evidence="3">
    <location>
        <begin position="17"/>
        <end position="130"/>
    </location>
</feature>
<dbReference type="InterPro" id="IPR031350">
    <property type="entry name" value="Goodbye_dom"/>
</dbReference>
<organism evidence="5 6">
    <name type="scientific">Cochliobolus carbonum (strain 26-R-13)</name>
    <name type="common">Maize leaf spot fungus</name>
    <name type="synonym">Bipolaris zeicola</name>
    <dbReference type="NCBI Taxonomy" id="930089"/>
    <lineage>
        <taxon>Eukaryota</taxon>
        <taxon>Fungi</taxon>
        <taxon>Dikarya</taxon>
        <taxon>Ascomycota</taxon>
        <taxon>Pezizomycotina</taxon>
        <taxon>Dothideomycetes</taxon>
        <taxon>Pleosporomycetidae</taxon>
        <taxon>Pleosporales</taxon>
        <taxon>Pleosporineae</taxon>
        <taxon>Pleosporaceae</taxon>
        <taxon>Bipolaris</taxon>
    </lineage>
</organism>